<proteinExistence type="predicted"/>
<evidence type="ECO:0000256" key="4">
    <source>
        <dbReference type="ARBA" id="ARBA00022691"/>
    </source>
</evidence>
<evidence type="ECO:0000259" key="9">
    <source>
        <dbReference type="Pfam" id="PF12950"/>
    </source>
</evidence>
<reference evidence="10" key="1">
    <citation type="journal article" date="2020" name="J. ISSAAS">
        <title>Lactobacilli and other gastrointestinal microbiota of Peromyscus leucopus, reservoir host for agents of Lyme disease and other zoonoses in North America.</title>
        <authorList>
            <person name="Milovic A."/>
            <person name="Bassam K."/>
            <person name="Shao H."/>
            <person name="Chatzistamou I."/>
            <person name="Tufts D.M."/>
            <person name="Diuk-Wasser M."/>
            <person name="Barbour A.G."/>
        </authorList>
    </citation>
    <scope>NUCLEOTIDE SEQUENCE</scope>
    <source>
        <strain evidence="10">LL4</strain>
    </source>
</reference>
<dbReference type="EC" id="2.1.1.72" evidence="1"/>
<dbReference type="InterPro" id="IPR011639">
    <property type="entry name" value="MethylTrfase_TaqI-like_dom"/>
</dbReference>
<keyword evidence="10" id="KW-0378">Hydrolase</keyword>
<keyword evidence="3" id="KW-0808">Transferase</keyword>
<evidence type="ECO:0000313" key="10">
    <source>
        <dbReference type="EMBL" id="QGT50491.1"/>
    </source>
</evidence>
<dbReference type="GO" id="GO:0009307">
    <property type="term" value="P:DNA restriction-modification system"/>
    <property type="evidence" value="ECO:0007669"/>
    <property type="project" value="UniProtKB-KW"/>
</dbReference>
<keyword evidence="10" id="KW-0255">Endonuclease</keyword>
<dbReference type="PRINTS" id="PR00507">
    <property type="entry name" value="N12N6MTFRASE"/>
</dbReference>
<dbReference type="Pfam" id="PF07669">
    <property type="entry name" value="Eco57I"/>
    <property type="match status" value="1"/>
</dbReference>
<dbReference type="GO" id="GO:0032259">
    <property type="term" value="P:methylation"/>
    <property type="evidence" value="ECO:0007669"/>
    <property type="project" value="UniProtKB-KW"/>
</dbReference>
<evidence type="ECO:0000256" key="2">
    <source>
        <dbReference type="ARBA" id="ARBA00022603"/>
    </source>
</evidence>
<sequence>MRDSISNTDKNPSLENTGFDIIIGNPPYISSENMPKVIKDNRHLFQTAHKKTDIYVFFYEFAFKILKNKGVVGYITSNKFLSQEYGLKLRELFLQNKLCKLINFNINVFKSANVDTCIAISSKDYVSNNLIKSKNIEHKWDYMGFEAMDFKPINQESFKSLALCNFRLTLTQEKYRLLESIKMQSYKLEQIAFVSYGVRPCGNAKHPYLKKKDLIHQSPIGNAKPYIEAKSDFIKPYKIHTHHYLDYQKDRIYNAMFEELFTPAKLMCGRTLSNTDFINFVYDDKGRFCNDSMCCIVLWKDLVNATHKSPKKLISDSKIALSKRYDLKFLQGVLNSKLIAFYVKELLHDGLHFYPEHQKSLPIPKITESNQHIVDSIIALVDEILAQEMSQELQSRIDSLVYELYHLSEEEVRIIESAK</sequence>
<dbReference type="InterPro" id="IPR025931">
    <property type="entry name" value="TaqI_C"/>
</dbReference>
<dbReference type="Gene3D" id="3.40.50.150">
    <property type="entry name" value="Vaccinia Virus protein VP39"/>
    <property type="match status" value="1"/>
</dbReference>
<dbReference type="SUPFAM" id="SSF53335">
    <property type="entry name" value="S-adenosyl-L-methionine-dependent methyltransferases"/>
    <property type="match status" value="1"/>
</dbReference>
<keyword evidence="6" id="KW-0238">DNA-binding</keyword>
<protein>
    <recommendedName>
        <fullName evidence="1">site-specific DNA-methyltransferase (adenine-specific)</fullName>
        <ecNumber evidence="1">2.1.1.72</ecNumber>
    </recommendedName>
</protein>
<dbReference type="GO" id="GO:0009007">
    <property type="term" value="F:site-specific DNA-methyltransferase (adenine-specific) activity"/>
    <property type="evidence" value="ECO:0007669"/>
    <property type="project" value="UniProtKB-EC"/>
</dbReference>
<evidence type="ECO:0000256" key="5">
    <source>
        <dbReference type="ARBA" id="ARBA00022747"/>
    </source>
</evidence>
<evidence type="ECO:0000259" key="8">
    <source>
        <dbReference type="Pfam" id="PF07669"/>
    </source>
</evidence>
<keyword evidence="4" id="KW-0949">S-adenosyl-L-methionine</keyword>
<dbReference type="PROSITE" id="PS00092">
    <property type="entry name" value="N6_MTASE"/>
    <property type="match status" value="1"/>
</dbReference>
<keyword evidence="2" id="KW-0489">Methyltransferase</keyword>
<keyword evidence="5" id="KW-0680">Restriction system</keyword>
<gene>
    <name evidence="10" type="ORF">Helico5904_1630</name>
</gene>
<feature type="domain" description="TaqI-like C-terminal specificity" evidence="9">
    <location>
        <begin position="234"/>
        <end position="359"/>
    </location>
</feature>
<name>A0A650EMG6_9HELI</name>
<organism evidence="10">
    <name type="scientific">uncultured Helicobacter sp</name>
    <dbReference type="NCBI Taxonomy" id="175537"/>
    <lineage>
        <taxon>Bacteria</taxon>
        <taxon>Pseudomonadati</taxon>
        <taxon>Campylobacterota</taxon>
        <taxon>Epsilonproteobacteria</taxon>
        <taxon>Campylobacterales</taxon>
        <taxon>Helicobacteraceae</taxon>
        <taxon>Helicobacter</taxon>
        <taxon>environmental samples</taxon>
    </lineage>
</organism>
<evidence type="ECO:0000256" key="1">
    <source>
        <dbReference type="ARBA" id="ARBA00011900"/>
    </source>
</evidence>
<feature type="domain" description="Type II methyltransferase M.TaqI-like" evidence="8">
    <location>
        <begin position="14"/>
        <end position="109"/>
    </location>
</feature>
<dbReference type="EMBL" id="MN577569">
    <property type="protein sequence ID" value="QGT50491.1"/>
    <property type="molecule type" value="Genomic_DNA"/>
</dbReference>
<keyword evidence="10" id="KW-0540">Nuclease</keyword>
<evidence type="ECO:0000256" key="7">
    <source>
        <dbReference type="ARBA" id="ARBA00047942"/>
    </source>
</evidence>
<dbReference type="PANTHER" id="PTHR33841:SF1">
    <property type="entry name" value="DNA METHYLTRANSFERASE A"/>
    <property type="match status" value="1"/>
</dbReference>
<evidence type="ECO:0000256" key="6">
    <source>
        <dbReference type="ARBA" id="ARBA00023125"/>
    </source>
</evidence>
<dbReference type="InterPro" id="IPR050953">
    <property type="entry name" value="N4_N6_ade-DNA_methylase"/>
</dbReference>
<dbReference type="PANTHER" id="PTHR33841">
    <property type="entry name" value="DNA METHYLTRANSFERASE YEEA-RELATED"/>
    <property type="match status" value="1"/>
</dbReference>
<dbReference type="GO" id="GO:0004519">
    <property type="term" value="F:endonuclease activity"/>
    <property type="evidence" value="ECO:0007669"/>
    <property type="project" value="UniProtKB-KW"/>
</dbReference>
<evidence type="ECO:0000256" key="3">
    <source>
        <dbReference type="ARBA" id="ARBA00022679"/>
    </source>
</evidence>
<dbReference type="GO" id="GO:0003677">
    <property type="term" value="F:DNA binding"/>
    <property type="evidence" value="ECO:0007669"/>
    <property type="project" value="UniProtKB-KW"/>
</dbReference>
<comment type="catalytic activity">
    <reaction evidence="7">
        <text>a 2'-deoxyadenosine in DNA + S-adenosyl-L-methionine = an N(6)-methyl-2'-deoxyadenosine in DNA + S-adenosyl-L-homocysteine + H(+)</text>
        <dbReference type="Rhea" id="RHEA:15197"/>
        <dbReference type="Rhea" id="RHEA-COMP:12418"/>
        <dbReference type="Rhea" id="RHEA-COMP:12419"/>
        <dbReference type="ChEBI" id="CHEBI:15378"/>
        <dbReference type="ChEBI" id="CHEBI:57856"/>
        <dbReference type="ChEBI" id="CHEBI:59789"/>
        <dbReference type="ChEBI" id="CHEBI:90615"/>
        <dbReference type="ChEBI" id="CHEBI:90616"/>
        <dbReference type="EC" id="2.1.1.72"/>
    </reaction>
</comment>
<dbReference type="InterPro" id="IPR002052">
    <property type="entry name" value="DNA_methylase_N6_adenine_CS"/>
</dbReference>
<dbReference type="InterPro" id="IPR029063">
    <property type="entry name" value="SAM-dependent_MTases_sf"/>
</dbReference>
<accession>A0A650EMG6</accession>
<dbReference type="Pfam" id="PF12950">
    <property type="entry name" value="TaqI_C"/>
    <property type="match status" value="1"/>
</dbReference>
<dbReference type="AlphaFoldDB" id="A0A650EMG6"/>